<dbReference type="InterPro" id="IPR050753">
    <property type="entry name" value="Peptidase_M14_domain"/>
</dbReference>
<dbReference type="PROSITE" id="PS00133">
    <property type="entry name" value="CARBOXYPEPT_ZN_2"/>
    <property type="match status" value="1"/>
</dbReference>
<keyword evidence="10" id="KW-0325">Glycoprotein</keyword>
<dbReference type="GO" id="GO:0006508">
    <property type="term" value="P:proteolysis"/>
    <property type="evidence" value="ECO:0007669"/>
    <property type="project" value="UniProtKB-KW"/>
</dbReference>
<dbReference type="PANTHER" id="PTHR11532">
    <property type="entry name" value="PROTEASE M14 CARBOXYPEPTIDASE"/>
    <property type="match status" value="1"/>
</dbReference>
<feature type="active site" description="Proton donor/acceptor" evidence="11">
    <location>
        <position position="563"/>
    </location>
</feature>
<keyword evidence="16" id="KW-1185">Reference proteome</keyword>
<evidence type="ECO:0000256" key="4">
    <source>
        <dbReference type="ARBA" id="ARBA00022645"/>
    </source>
</evidence>
<keyword evidence="4" id="KW-0121">Carboxypeptidase</keyword>
<dbReference type="GO" id="GO:0008270">
    <property type="term" value="F:zinc ion binding"/>
    <property type="evidence" value="ECO:0007669"/>
    <property type="project" value="InterPro"/>
</dbReference>
<keyword evidence="5" id="KW-0645">Protease</keyword>
<dbReference type="Gene3D" id="2.60.120.260">
    <property type="entry name" value="Galactose-binding domain-like"/>
    <property type="match status" value="1"/>
</dbReference>
<dbReference type="Ensembl" id="ENSNNAT00000020611.1">
    <property type="protein sequence ID" value="ENSNNAP00000019636.1"/>
    <property type="gene ID" value="ENSNNAG00000011950.1"/>
</dbReference>
<keyword evidence="7" id="KW-0378">Hydrolase</keyword>
<keyword evidence="8" id="KW-0862">Zinc</keyword>
<dbReference type="InterPro" id="IPR008979">
    <property type="entry name" value="Galactose-bd-like_sf"/>
</dbReference>
<dbReference type="GO" id="GO:0004181">
    <property type="term" value="F:metallocarboxypeptidase activity"/>
    <property type="evidence" value="ECO:0007669"/>
    <property type="project" value="InterPro"/>
</dbReference>
<evidence type="ECO:0000256" key="9">
    <source>
        <dbReference type="ARBA" id="ARBA00023049"/>
    </source>
</evidence>
<dbReference type="InterPro" id="IPR008969">
    <property type="entry name" value="CarboxyPept-like_regulatory"/>
</dbReference>
<dbReference type="PANTHER" id="PTHR11532:SF43">
    <property type="entry name" value="CARBOXYPEPTIDASE X1-RELATED"/>
    <property type="match status" value="1"/>
</dbReference>
<keyword evidence="6" id="KW-0479">Metal-binding</keyword>
<evidence type="ECO:0000256" key="6">
    <source>
        <dbReference type="ARBA" id="ARBA00022723"/>
    </source>
</evidence>
<dbReference type="SUPFAM" id="SSF49464">
    <property type="entry name" value="Carboxypeptidase regulatory domain-like"/>
    <property type="match status" value="1"/>
</dbReference>
<evidence type="ECO:0000256" key="11">
    <source>
        <dbReference type="PROSITE-ProRule" id="PRU01379"/>
    </source>
</evidence>
<reference evidence="15" key="2">
    <citation type="submission" date="2025-09" db="UniProtKB">
        <authorList>
            <consortium name="Ensembl"/>
        </authorList>
    </citation>
    <scope>IDENTIFICATION</scope>
</reference>
<comment type="cofactor">
    <cofactor evidence="1">
        <name>Zn(2+)</name>
        <dbReference type="ChEBI" id="CHEBI:29105"/>
    </cofactor>
</comment>
<name>A0A8C7E2T5_NAJNA</name>
<evidence type="ECO:0000259" key="13">
    <source>
        <dbReference type="PROSITE" id="PS50022"/>
    </source>
</evidence>
<dbReference type="FunFam" id="2.60.120.260:FF:000016">
    <property type="entry name" value="Contactin-associated protein-like 4 isoform 1"/>
    <property type="match status" value="1"/>
</dbReference>
<evidence type="ECO:0000256" key="7">
    <source>
        <dbReference type="ARBA" id="ARBA00022801"/>
    </source>
</evidence>
<sequence>GVWLGGRGRGRPLQNLHSPTPLTCFPAPFSCGGLTGPIRGGIGRFSELLKISATGSLNGSKLAECHFWMGPKSPSWLSCLREAGREMSQGKGLSPSWFGLLFTRPMIPFLLPKSECPTLGLESLRVRDSQLRASSSKQDGYGPHRARLNIMSAGPNKYLYRGGWCAGFNDKDQWLEIDARRLMRFTGVITQPLDSGWIQSWVTSYKIQFSNDTHRWKPYKNGSQEVIFPANKKWERTVLNLLPEPAVARYIRINPQTWHGAICLRAEIVGCALPDPNHIYPSEHTSGTNDKLDFRHHNYKELRKLMKNVSEACPDITRIYSIGKSYRGLNMYVMEISDNPGQHEVGEPEFRYVANMHGNEVLGRELAGHETRIHLLPSMNPDGYEMAYKQGSEMAGWDTGRDTYKGIELNDNFPDLNKELWDAEDSRLGPHKFPNHYIPIPESYTSPNIAPETWAVISWMQRYPFVLSANLHGGELVVVYPFCKTRTRKYKELTPTPDDAVFRWLATVYATSNLAMVDNERRVCHYDDLMKEGNIINGANWYSVPGSSDFSYLHTNCFEVTIELSCDKFPHAVELPQEWENNKEALLLYMEQIHRGIKGIVRDTDTEQGIADAIISVDSINHDIRTASDGDYWRLLNPGEYEVTATAEGYHPVTQTCTPLMRTTPPLRLPPDQDPQAARDPGQGWEGAQGSRAAPAPAEPAPTALKHSAGPATGPLRAREGHQAAPQGGRGSWALLPPGVPLVWGGL</sequence>
<dbReference type="PROSITE" id="PS01286">
    <property type="entry name" value="FA58C_2"/>
    <property type="match status" value="1"/>
</dbReference>
<dbReference type="CDD" id="cd00057">
    <property type="entry name" value="FA58C"/>
    <property type="match status" value="1"/>
</dbReference>
<dbReference type="SMART" id="SM00631">
    <property type="entry name" value="Zn_pept"/>
    <property type="match status" value="1"/>
</dbReference>
<feature type="domain" description="Peptidase M14" evidence="14">
    <location>
        <begin position="295"/>
        <end position="593"/>
    </location>
</feature>
<evidence type="ECO:0000256" key="1">
    <source>
        <dbReference type="ARBA" id="ARBA00001947"/>
    </source>
</evidence>
<proteinExistence type="inferred from homology"/>
<dbReference type="OrthoDB" id="10249045at2759"/>
<dbReference type="SUPFAM" id="SSF49785">
    <property type="entry name" value="Galactose-binding domain-like"/>
    <property type="match status" value="1"/>
</dbReference>
<feature type="compositionally biased region" description="Low complexity" evidence="12">
    <location>
        <begin position="693"/>
        <end position="704"/>
    </location>
</feature>
<evidence type="ECO:0000256" key="2">
    <source>
        <dbReference type="ARBA" id="ARBA00005988"/>
    </source>
</evidence>
<evidence type="ECO:0000313" key="16">
    <source>
        <dbReference type="Proteomes" id="UP000694559"/>
    </source>
</evidence>
<feature type="domain" description="F5/8 type C" evidence="13">
    <location>
        <begin position="114"/>
        <end position="271"/>
    </location>
</feature>
<dbReference type="CDD" id="cd11308">
    <property type="entry name" value="Peptidase_M14NE-CP-C_like"/>
    <property type="match status" value="1"/>
</dbReference>
<comment type="similarity">
    <text evidence="3">Belongs to the neurexin family.</text>
</comment>
<evidence type="ECO:0000256" key="5">
    <source>
        <dbReference type="ARBA" id="ARBA00022670"/>
    </source>
</evidence>
<evidence type="ECO:0000256" key="10">
    <source>
        <dbReference type="ARBA" id="ARBA00023180"/>
    </source>
</evidence>
<reference evidence="15" key="1">
    <citation type="submission" date="2025-08" db="UniProtKB">
        <authorList>
            <consortium name="Ensembl"/>
        </authorList>
    </citation>
    <scope>IDENTIFICATION</scope>
</reference>
<protein>
    <recommendedName>
        <fullName evidence="17">Carboxypeptidase X1</fullName>
    </recommendedName>
</protein>
<evidence type="ECO:0000259" key="14">
    <source>
        <dbReference type="PROSITE" id="PS52035"/>
    </source>
</evidence>
<evidence type="ECO:0000256" key="3">
    <source>
        <dbReference type="ARBA" id="ARBA00010241"/>
    </source>
</evidence>
<feature type="region of interest" description="Disordered" evidence="12">
    <location>
        <begin position="658"/>
        <end position="738"/>
    </location>
</feature>
<evidence type="ECO:0000256" key="8">
    <source>
        <dbReference type="ARBA" id="ARBA00022833"/>
    </source>
</evidence>
<dbReference type="GO" id="GO:0005615">
    <property type="term" value="C:extracellular space"/>
    <property type="evidence" value="ECO:0007669"/>
    <property type="project" value="TreeGrafter"/>
</dbReference>
<dbReference type="PRINTS" id="PR00765">
    <property type="entry name" value="CRBOXYPTASEA"/>
</dbReference>
<comment type="similarity">
    <text evidence="2 11">Belongs to the peptidase M14 family.</text>
</comment>
<dbReference type="Gene3D" id="2.60.40.1120">
    <property type="entry name" value="Carboxypeptidase-like, regulatory domain"/>
    <property type="match status" value="1"/>
</dbReference>
<dbReference type="Pfam" id="PF00754">
    <property type="entry name" value="F5_F8_type_C"/>
    <property type="match status" value="1"/>
</dbReference>
<dbReference type="SMART" id="SM00231">
    <property type="entry name" value="FA58C"/>
    <property type="match status" value="1"/>
</dbReference>
<dbReference type="GeneTree" id="ENSGT00940000156141"/>
<evidence type="ECO:0008006" key="17">
    <source>
        <dbReference type="Google" id="ProtNLM"/>
    </source>
</evidence>
<dbReference type="AlphaFoldDB" id="A0A8C7E2T5"/>
<dbReference type="Pfam" id="PF00246">
    <property type="entry name" value="Peptidase_M14"/>
    <property type="match status" value="2"/>
</dbReference>
<dbReference type="InterPro" id="IPR057247">
    <property type="entry name" value="CARBOXYPEPT_ZN_2"/>
</dbReference>
<dbReference type="SUPFAM" id="SSF53187">
    <property type="entry name" value="Zn-dependent exopeptidases"/>
    <property type="match status" value="1"/>
</dbReference>
<dbReference type="OMA" id="INGGDWH"/>
<dbReference type="InterPro" id="IPR000421">
    <property type="entry name" value="FA58C"/>
</dbReference>
<keyword evidence="9" id="KW-0482">Metalloprotease</keyword>
<dbReference type="Proteomes" id="UP000694559">
    <property type="component" value="Unplaced"/>
</dbReference>
<dbReference type="Pfam" id="PF13620">
    <property type="entry name" value="CarboxypepD_reg"/>
    <property type="match status" value="1"/>
</dbReference>
<dbReference type="InterPro" id="IPR000834">
    <property type="entry name" value="Peptidase_M14"/>
</dbReference>
<dbReference type="PROSITE" id="PS52035">
    <property type="entry name" value="PEPTIDASE_M14"/>
    <property type="match status" value="1"/>
</dbReference>
<organism evidence="15 16">
    <name type="scientific">Naja naja</name>
    <name type="common">Indian cobra</name>
    <dbReference type="NCBI Taxonomy" id="35670"/>
    <lineage>
        <taxon>Eukaryota</taxon>
        <taxon>Metazoa</taxon>
        <taxon>Chordata</taxon>
        <taxon>Craniata</taxon>
        <taxon>Vertebrata</taxon>
        <taxon>Euteleostomi</taxon>
        <taxon>Lepidosauria</taxon>
        <taxon>Squamata</taxon>
        <taxon>Bifurcata</taxon>
        <taxon>Unidentata</taxon>
        <taxon>Episquamata</taxon>
        <taxon>Toxicofera</taxon>
        <taxon>Serpentes</taxon>
        <taxon>Colubroidea</taxon>
        <taxon>Elapidae</taxon>
        <taxon>Elapinae</taxon>
        <taxon>Naja</taxon>
    </lineage>
</organism>
<dbReference type="PROSITE" id="PS50022">
    <property type="entry name" value="FA58C_3"/>
    <property type="match status" value="1"/>
</dbReference>
<evidence type="ECO:0000313" key="15">
    <source>
        <dbReference type="Ensembl" id="ENSNNAP00000019636.1"/>
    </source>
</evidence>
<accession>A0A8C7E2T5</accession>
<dbReference type="FunFam" id="2.60.40.1120:FF:000009">
    <property type="entry name" value="adipocyte enhancer-binding protein 1"/>
    <property type="match status" value="1"/>
</dbReference>
<dbReference type="Gene3D" id="3.40.630.10">
    <property type="entry name" value="Zn peptidases"/>
    <property type="match status" value="1"/>
</dbReference>
<evidence type="ECO:0000256" key="12">
    <source>
        <dbReference type="SAM" id="MobiDB-lite"/>
    </source>
</evidence>